<evidence type="ECO:0000259" key="2">
    <source>
        <dbReference type="Pfam" id="PF01757"/>
    </source>
</evidence>
<dbReference type="EMBL" id="AP021875">
    <property type="protein sequence ID" value="BBO76708.1"/>
    <property type="molecule type" value="Genomic_DNA"/>
</dbReference>
<feature type="transmembrane region" description="Helical" evidence="1">
    <location>
        <begin position="60"/>
        <end position="77"/>
    </location>
</feature>
<feature type="transmembrane region" description="Helical" evidence="1">
    <location>
        <begin position="350"/>
        <end position="371"/>
    </location>
</feature>
<reference evidence="3 4" key="1">
    <citation type="submission" date="2019-11" db="EMBL/GenBank/DDBJ databases">
        <title>Comparative genomics of hydrocarbon-degrading Desulfosarcina strains.</title>
        <authorList>
            <person name="Watanabe M."/>
            <person name="Kojima H."/>
            <person name="Fukui M."/>
        </authorList>
    </citation>
    <scope>NUCLEOTIDE SEQUENCE [LARGE SCALE GENOMIC DNA]</scope>
    <source>
        <strain evidence="3 4">PP31</strain>
    </source>
</reference>
<feature type="domain" description="Acyltransferase 3" evidence="2">
    <location>
        <begin position="24"/>
        <end position="363"/>
    </location>
</feature>
<keyword evidence="1" id="KW-0472">Membrane</keyword>
<organism evidence="3 4">
    <name type="scientific">Desulfosarcina widdelii</name>
    <dbReference type="NCBI Taxonomy" id="947919"/>
    <lineage>
        <taxon>Bacteria</taxon>
        <taxon>Pseudomonadati</taxon>
        <taxon>Thermodesulfobacteriota</taxon>
        <taxon>Desulfobacteria</taxon>
        <taxon>Desulfobacterales</taxon>
        <taxon>Desulfosarcinaceae</taxon>
        <taxon>Desulfosarcina</taxon>
    </lineage>
</organism>
<name>A0A5K7Z6R3_9BACT</name>
<evidence type="ECO:0000313" key="3">
    <source>
        <dbReference type="EMBL" id="BBO76708.1"/>
    </source>
</evidence>
<feature type="transmembrane region" description="Helical" evidence="1">
    <location>
        <begin position="172"/>
        <end position="189"/>
    </location>
</feature>
<dbReference type="KEGG" id="dwd:DSCW_41250"/>
<protein>
    <submittedName>
        <fullName evidence="3">O-acetyltransferase</fullName>
    </submittedName>
</protein>
<feature type="transmembrane region" description="Helical" evidence="1">
    <location>
        <begin position="240"/>
        <end position="259"/>
    </location>
</feature>
<dbReference type="PANTHER" id="PTHR37312">
    <property type="entry name" value="MEMBRANE-BOUND ACYLTRANSFERASE YKRP-RELATED"/>
    <property type="match status" value="1"/>
</dbReference>
<keyword evidence="1" id="KW-0812">Transmembrane</keyword>
<sequence length="396" mass="44187">MSIRGETRETRLLMNTSAAGSRIEFIDVARLYGMALVFYGHFIEELMLLKNPAAASQYKFVYSFHMVLFVVLAGYVAKERVVEISFGDFVKNRFFSRLLPFIFFTALMMIPPLFISGKFYGLELPSVAGYLKGLQNTVFGIPSFCVPSWFLLLIVGLELVDTASFRFLKQSNGRILGAALLFYLAGYLLNLKLDIFNPLKGRVVGWNYLFIHEAITLYGFYLIGRYLGRKRVLAGQVSTRIVASAAAAAFLVVFYTYRLNNGPFAFHVYDAVVILFASHGHILLFPLTALAGCALILCLASLTPVSKILEWMGQNCLILMCLNGVFYHYINPGVAKWLLNHFSGSALTVIASGVIVTTGSLVLCIPAVYLFERYLPQLVGKPKRNGPLLHRFIPSD</sequence>
<dbReference type="GO" id="GO:0016747">
    <property type="term" value="F:acyltransferase activity, transferring groups other than amino-acyl groups"/>
    <property type="evidence" value="ECO:0007669"/>
    <property type="project" value="InterPro"/>
</dbReference>
<proteinExistence type="predicted"/>
<feature type="transmembrane region" description="Helical" evidence="1">
    <location>
        <begin position="98"/>
        <end position="119"/>
    </location>
</feature>
<keyword evidence="4" id="KW-1185">Reference proteome</keyword>
<dbReference type="Pfam" id="PF01757">
    <property type="entry name" value="Acyl_transf_3"/>
    <property type="match status" value="1"/>
</dbReference>
<keyword evidence="1" id="KW-1133">Transmembrane helix</keyword>
<keyword evidence="3" id="KW-0808">Transferase</keyword>
<dbReference type="Proteomes" id="UP000427769">
    <property type="component" value="Chromosome"/>
</dbReference>
<accession>A0A5K7Z6R3</accession>
<dbReference type="InterPro" id="IPR052734">
    <property type="entry name" value="Nod_factor_acetyltransferase"/>
</dbReference>
<feature type="transmembrane region" description="Helical" evidence="1">
    <location>
        <begin position="209"/>
        <end position="228"/>
    </location>
</feature>
<dbReference type="InterPro" id="IPR002656">
    <property type="entry name" value="Acyl_transf_3_dom"/>
</dbReference>
<evidence type="ECO:0000256" key="1">
    <source>
        <dbReference type="SAM" id="Phobius"/>
    </source>
</evidence>
<feature type="transmembrane region" description="Helical" evidence="1">
    <location>
        <begin position="139"/>
        <end position="160"/>
    </location>
</feature>
<feature type="transmembrane region" description="Helical" evidence="1">
    <location>
        <begin position="21"/>
        <end position="40"/>
    </location>
</feature>
<feature type="transmembrane region" description="Helical" evidence="1">
    <location>
        <begin position="271"/>
        <end position="299"/>
    </location>
</feature>
<gene>
    <name evidence="3" type="ORF">DSCW_41250</name>
</gene>
<dbReference type="PANTHER" id="PTHR37312:SF1">
    <property type="entry name" value="MEMBRANE-BOUND ACYLTRANSFERASE YKRP-RELATED"/>
    <property type="match status" value="1"/>
</dbReference>
<feature type="transmembrane region" description="Helical" evidence="1">
    <location>
        <begin position="311"/>
        <end position="330"/>
    </location>
</feature>
<evidence type="ECO:0000313" key="4">
    <source>
        <dbReference type="Proteomes" id="UP000427769"/>
    </source>
</evidence>
<dbReference type="AlphaFoldDB" id="A0A5K7Z6R3"/>